<comment type="caution">
    <text evidence="2">The sequence shown here is derived from an EMBL/GenBank/DDBJ whole genome shotgun (WGS) entry which is preliminary data.</text>
</comment>
<dbReference type="PANTHER" id="PTHR37710:SF1">
    <property type="entry name" value="TRANSMEMBRANE PROTEIN"/>
    <property type="match status" value="1"/>
</dbReference>
<dbReference type="AlphaFoldDB" id="A0ABD1N5T6"/>
<dbReference type="EMBL" id="JBGMDY010000002">
    <property type="protein sequence ID" value="KAL2343446.1"/>
    <property type="molecule type" value="Genomic_DNA"/>
</dbReference>
<accession>A0ABD1N5T6</accession>
<sequence>MLAIVHIAIGKTKAINGPIGSTFRRATMLAKFATPYIYTMQFQWLTMLSFVDDAILATEKIAEKLFPPSSFVFDKVDEVVLRIVSLPEKLMVQLVSLLKHWGHENSRAKEKTIGVDNESPCEGYHSMDDEIDNENFPPISEVECKAAQDIVVNSTSHMKGSYKEALERGKEEKMEKESDSEKKITGGGDDCVCEGRENNDGNSNERCDVAIVKNQVGGSEGIKDALLELFESAWLMKAGQY</sequence>
<gene>
    <name evidence="2" type="ORF">Fmac_004731</name>
</gene>
<feature type="compositionally biased region" description="Basic and acidic residues" evidence="1">
    <location>
        <begin position="168"/>
        <end position="184"/>
    </location>
</feature>
<reference evidence="2 3" key="1">
    <citation type="submission" date="2024-08" db="EMBL/GenBank/DDBJ databases">
        <title>Insights into the chromosomal genome structure of Flemingia macrophylla.</title>
        <authorList>
            <person name="Ding Y."/>
            <person name="Zhao Y."/>
            <person name="Bi W."/>
            <person name="Wu M."/>
            <person name="Zhao G."/>
            <person name="Gong Y."/>
            <person name="Li W."/>
            <person name="Zhang P."/>
        </authorList>
    </citation>
    <scope>NUCLEOTIDE SEQUENCE [LARGE SCALE GENOMIC DNA]</scope>
    <source>
        <strain evidence="2">DYQJB</strain>
        <tissue evidence="2">Leaf</tissue>
    </source>
</reference>
<name>A0ABD1N5T6_9FABA</name>
<organism evidence="2 3">
    <name type="scientific">Flemingia macrophylla</name>
    <dbReference type="NCBI Taxonomy" id="520843"/>
    <lineage>
        <taxon>Eukaryota</taxon>
        <taxon>Viridiplantae</taxon>
        <taxon>Streptophyta</taxon>
        <taxon>Embryophyta</taxon>
        <taxon>Tracheophyta</taxon>
        <taxon>Spermatophyta</taxon>
        <taxon>Magnoliopsida</taxon>
        <taxon>eudicotyledons</taxon>
        <taxon>Gunneridae</taxon>
        <taxon>Pentapetalae</taxon>
        <taxon>rosids</taxon>
        <taxon>fabids</taxon>
        <taxon>Fabales</taxon>
        <taxon>Fabaceae</taxon>
        <taxon>Papilionoideae</taxon>
        <taxon>50 kb inversion clade</taxon>
        <taxon>NPAAA clade</taxon>
        <taxon>indigoferoid/millettioid clade</taxon>
        <taxon>Phaseoleae</taxon>
        <taxon>Flemingia</taxon>
    </lineage>
</organism>
<evidence type="ECO:0000313" key="3">
    <source>
        <dbReference type="Proteomes" id="UP001603857"/>
    </source>
</evidence>
<dbReference type="PANTHER" id="PTHR37710">
    <property type="entry name" value="TRANSMEMBRANE PROTEIN"/>
    <property type="match status" value="1"/>
</dbReference>
<protein>
    <submittedName>
        <fullName evidence="2">Uncharacterized protein</fullName>
    </submittedName>
</protein>
<proteinExistence type="predicted"/>
<keyword evidence="3" id="KW-1185">Reference proteome</keyword>
<dbReference type="Proteomes" id="UP001603857">
    <property type="component" value="Unassembled WGS sequence"/>
</dbReference>
<feature type="region of interest" description="Disordered" evidence="1">
    <location>
        <begin position="168"/>
        <end position="187"/>
    </location>
</feature>
<evidence type="ECO:0000313" key="2">
    <source>
        <dbReference type="EMBL" id="KAL2343446.1"/>
    </source>
</evidence>
<evidence type="ECO:0000256" key="1">
    <source>
        <dbReference type="SAM" id="MobiDB-lite"/>
    </source>
</evidence>